<accession>A0A378U686</accession>
<protein>
    <recommendedName>
        <fullName evidence="3">DUF4221 domain-containing protein</fullName>
    </recommendedName>
</protein>
<evidence type="ECO:0008006" key="3">
    <source>
        <dbReference type="Google" id="ProtNLM"/>
    </source>
</evidence>
<dbReference type="AlphaFoldDB" id="A0A378U686"/>
<dbReference type="Proteomes" id="UP000255024">
    <property type="component" value="Unassembled WGS sequence"/>
</dbReference>
<sequence>MLALLSCKQQQKKRYTYDRTISFDVYSSSYWSGYVEEGDFFYTTNLGTRTMRFYDSKGKELNRLNLEHVTAPNTTGFQVKVLARNDIYLLDYANHFIYKLDSLANVVKKIDTAYYIRNKSLEAYFTIGIDGIEGETILLDLSFKDTLNRGSRDLRWLESKNKPILSKIEGLDNDTRLVYSNLTPAYLTEQAKKNKEEHFSSYTSAILTKNQVLFVDRSANLIYVLDRQTLQVKRTVAIESEYTDTAIGSFTFYTKEKAKTVNFTDYNYEYATSVNQIIYDPYRNTFLVVLAHRTDVEKNPEQKYTNRPFSIITYDEGLNKIDEQVFYNRKYDFYKSMFPTKEGLLIHSNSKMNPNYKTNTLSYDLFKI</sequence>
<dbReference type="EMBL" id="UGQL01000002">
    <property type="protein sequence ID" value="STZ69663.1"/>
    <property type="molecule type" value="Genomic_DNA"/>
</dbReference>
<evidence type="ECO:0000313" key="1">
    <source>
        <dbReference type="EMBL" id="STZ69663.1"/>
    </source>
</evidence>
<name>A0A378U686_MYROD</name>
<organism evidence="1 2">
    <name type="scientific">Myroides odoratus</name>
    <name type="common">Flavobacterium odoratum</name>
    <dbReference type="NCBI Taxonomy" id="256"/>
    <lineage>
        <taxon>Bacteria</taxon>
        <taxon>Pseudomonadati</taxon>
        <taxon>Bacteroidota</taxon>
        <taxon>Flavobacteriia</taxon>
        <taxon>Flavobacteriales</taxon>
        <taxon>Flavobacteriaceae</taxon>
        <taxon>Myroides</taxon>
    </lineage>
</organism>
<keyword evidence="2" id="KW-1185">Reference proteome</keyword>
<reference evidence="1 2" key="1">
    <citation type="submission" date="2018-06" db="EMBL/GenBank/DDBJ databases">
        <authorList>
            <consortium name="Pathogen Informatics"/>
            <person name="Doyle S."/>
        </authorList>
    </citation>
    <scope>NUCLEOTIDE SEQUENCE [LARGE SCALE GENOMIC DNA]</scope>
    <source>
        <strain evidence="1 2">NCTC11179</strain>
    </source>
</reference>
<evidence type="ECO:0000313" key="2">
    <source>
        <dbReference type="Proteomes" id="UP000255024"/>
    </source>
</evidence>
<dbReference type="SUPFAM" id="SSF101898">
    <property type="entry name" value="NHL repeat"/>
    <property type="match status" value="1"/>
</dbReference>
<proteinExistence type="predicted"/>
<gene>
    <name evidence="1" type="ORF">NCTC11179_03177</name>
</gene>